<keyword evidence="5" id="KW-1185">Reference proteome</keyword>
<dbReference type="InterPro" id="IPR028994">
    <property type="entry name" value="Integrin_alpha_N"/>
</dbReference>
<gene>
    <name evidence="4" type="ORF">CLV92_108113</name>
</gene>
<dbReference type="InterPro" id="IPR049366">
    <property type="entry name" value="RGL11_C"/>
</dbReference>
<dbReference type="Proteomes" id="UP000239485">
    <property type="component" value="Unassembled WGS sequence"/>
</dbReference>
<feature type="chain" id="PRO_5015640372" evidence="1">
    <location>
        <begin position="31"/>
        <end position="635"/>
    </location>
</feature>
<name>A0A2S6IJ12_9ACTN</name>
<accession>A0A2S6IJ12</accession>
<dbReference type="GO" id="GO:0005975">
    <property type="term" value="P:carbohydrate metabolic process"/>
    <property type="evidence" value="ECO:0007669"/>
    <property type="project" value="UniProtKB-ARBA"/>
</dbReference>
<keyword evidence="4" id="KW-0456">Lyase</keyword>
<organism evidence="4 5">
    <name type="scientific">Kineococcus xinjiangensis</name>
    <dbReference type="NCBI Taxonomy" id="512762"/>
    <lineage>
        <taxon>Bacteria</taxon>
        <taxon>Bacillati</taxon>
        <taxon>Actinomycetota</taxon>
        <taxon>Actinomycetes</taxon>
        <taxon>Kineosporiales</taxon>
        <taxon>Kineosporiaceae</taxon>
        <taxon>Kineococcus</taxon>
    </lineage>
</organism>
<proteinExistence type="predicted"/>
<protein>
    <submittedName>
        <fullName evidence="4">Rhamnogalacturonan endolyase</fullName>
    </submittedName>
</protein>
<dbReference type="InterPro" id="IPR013783">
    <property type="entry name" value="Ig-like_fold"/>
</dbReference>
<evidence type="ECO:0000256" key="1">
    <source>
        <dbReference type="SAM" id="SignalP"/>
    </source>
</evidence>
<dbReference type="PANTHER" id="PTHR43118">
    <property type="entry name" value="RHAMNOGALACTURONAN LYASE (EUROFUNG)"/>
    <property type="match status" value="1"/>
</dbReference>
<comment type="caution">
    <text evidence="4">The sequence shown here is derived from an EMBL/GenBank/DDBJ whole genome shotgun (WGS) entry which is preliminary data.</text>
</comment>
<evidence type="ECO:0000259" key="2">
    <source>
        <dbReference type="Pfam" id="PF18370"/>
    </source>
</evidence>
<evidence type="ECO:0000313" key="4">
    <source>
        <dbReference type="EMBL" id="PPK94212.1"/>
    </source>
</evidence>
<sequence length="635" mass="68660">MRRRRRTAPFVPLALAASLLAAGGAAPAEAAPLLRQAERLDRGTVAVTTTAGVLVSWRLLGTEARTVGFHVYRNGTRLTSQPITASTNHLDASGTAGASYQVSAVVNGVEQARSTAVTAWSGTHRDIPLTKPADGTNPDGSRYTYRANDASVADLDRDGQLEIVLKWDPSNSQDSSKAGYTGEVFLDAYEFDGTRKWRISMGRNIRAGAHYTQFLVYDLDGDGRAEVVAKTADGTRDGTGRVIGDPNADYRNSSGYVLTGPEFLTVFNGVTGAALATQSYVPPRGDVCSWGDCYGNRVDRFLAGVAYLDGERPSIVMARGYYTRTVLAAFDYRGGALTRRWTFDSNSSTNGPAWAGQGNHALSVADVDADGRDEITYGSMVVDDDGRGLHTTGLGHGDAQHLSDHDPARPGLEVFSVHESKDAAYGLEMRDARTGQILWGRRTGQDTGRGVAADIDPGHPGAEAWAVDGPWNSRVGWLFTARGQLLSNAIPAANFVVQWDGDLGYEILDHDFDDATRTGVGRIDEWNPATSTVTNLLTATGTQSNNDTKGSPVLQADLFGDWREEVIWRTSDSRALRLYSTPYRTQHRMPTLLHDPVYRLGIAWQNVGYNQPPHTSYFLGFGMAAAPTPPIRLVP</sequence>
<evidence type="ECO:0000259" key="3">
    <source>
        <dbReference type="Pfam" id="PF21348"/>
    </source>
</evidence>
<dbReference type="EMBL" id="PTJD01000008">
    <property type="protein sequence ID" value="PPK94212.1"/>
    <property type="molecule type" value="Genomic_DNA"/>
</dbReference>
<dbReference type="Gene3D" id="2.60.40.10">
    <property type="entry name" value="Immunoglobulins"/>
    <property type="match status" value="1"/>
</dbReference>
<feature type="domain" description="Rhamnogalacturonan I lyase beta-sheet" evidence="2">
    <location>
        <begin position="35"/>
        <end position="120"/>
    </location>
</feature>
<dbReference type="GO" id="GO:0016829">
    <property type="term" value="F:lyase activity"/>
    <property type="evidence" value="ECO:0007669"/>
    <property type="project" value="UniProtKB-KW"/>
</dbReference>
<dbReference type="Pfam" id="PF21348">
    <property type="entry name" value="RGL11_C"/>
    <property type="match status" value="1"/>
</dbReference>
<dbReference type="Pfam" id="PF18370">
    <property type="entry name" value="RGI_lyase"/>
    <property type="match status" value="1"/>
</dbReference>
<feature type="domain" description="Rhamnogalacturonan lyase family 11 C-terminal" evidence="3">
    <location>
        <begin position="125"/>
        <end position="629"/>
    </location>
</feature>
<keyword evidence="1" id="KW-0732">Signal</keyword>
<dbReference type="InterPro" id="IPR041624">
    <property type="entry name" value="RGI_lyase"/>
</dbReference>
<dbReference type="AlphaFoldDB" id="A0A2S6IJ12"/>
<reference evidence="4 5" key="1">
    <citation type="submission" date="2018-02" db="EMBL/GenBank/DDBJ databases">
        <title>Genomic Encyclopedia of Archaeal and Bacterial Type Strains, Phase II (KMG-II): from individual species to whole genera.</title>
        <authorList>
            <person name="Goeker M."/>
        </authorList>
    </citation>
    <scope>NUCLEOTIDE SEQUENCE [LARGE SCALE GENOMIC DNA]</scope>
    <source>
        <strain evidence="4 5">DSM 22857</strain>
    </source>
</reference>
<evidence type="ECO:0000313" key="5">
    <source>
        <dbReference type="Proteomes" id="UP000239485"/>
    </source>
</evidence>
<dbReference type="InterPro" id="IPR034641">
    <property type="entry name" value="RGL11"/>
</dbReference>
<dbReference type="PANTHER" id="PTHR43118:SF1">
    <property type="entry name" value="RHAMNOGALACTURONAN LYASE (EUROFUNG)"/>
    <property type="match status" value="1"/>
</dbReference>
<dbReference type="SUPFAM" id="SSF69318">
    <property type="entry name" value="Integrin alpha N-terminal domain"/>
    <property type="match status" value="1"/>
</dbReference>
<dbReference type="OrthoDB" id="9802318at2"/>
<dbReference type="CDD" id="cd10318">
    <property type="entry name" value="RGL11"/>
    <property type="match status" value="1"/>
</dbReference>
<feature type="signal peptide" evidence="1">
    <location>
        <begin position="1"/>
        <end position="30"/>
    </location>
</feature>